<feature type="transmembrane region" description="Helical" evidence="7">
    <location>
        <begin position="153"/>
        <end position="172"/>
    </location>
</feature>
<comment type="caution">
    <text evidence="8">The sequence shown here is derived from an EMBL/GenBank/DDBJ whole genome shotgun (WGS) entry which is preliminary data.</text>
</comment>
<comment type="similarity">
    <text evidence="2 7">Belongs to the UPF0056 (MarC) family.</text>
</comment>
<evidence type="ECO:0000256" key="2">
    <source>
        <dbReference type="ARBA" id="ARBA00009784"/>
    </source>
</evidence>
<dbReference type="InterPro" id="IPR002771">
    <property type="entry name" value="Multi_antbiot-R_MarC"/>
</dbReference>
<feature type="transmembrane region" description="Helical" evidence="7">
    <location>
        <begin position="46"/>
        <end position="72"/>
    </location>
</feature>
<sequence length="223" mass="24229">MEVFDGGWGFFLICIVSLVTISNPLAVMPFYLSLTNGLTQKAKGRVIVKAITASIVTLLFFAFLGPLIFKVFGISIDGFRIIGGIIFFNLGYAMMNDAGSRRNSKLVEDHDTEKQEDTDNISIIPLAIPILCGPGMMTNGILLREEADTNGKVIILVGTIILFYISAGLILRTSERITVWLGETGNKVLSRIMGLILMVIAAEFIITGVKPILTEIIRTAVGS</sequence>
<reference evidence="8 9" key="1">
    <citation type="submission" date="2014-08" db="EMBL/GenBank/DDBJ databases">
        <title>Porphyromonas canoris strain:OH2762 Genome sequencing.</title>
        <authorList>
            <person name="Wallis C."/>
            <person name="Deusch O."/>
            <person name="O'Flynn C."/>
            <person name="Davis I."/>
            <person name="Jospin G."/>
            <person name="Darling A.E."/>
            <person name="Coil D.A."/>
            <person name="Alexiev A."/>
            <person name="Horsfall A."/>
            <person name="Kirkwood N."/>
            <person name="Harris S."/>
            <person name="Eisen J.A."/>
        </authorList>
    </citation>
    <scope>NUCLEOTIDE SEQUENCE [LARGE SCALE GENOMIC DNA]</scope>
    <source>
        <strain evidence="9">COT-108 OH2762</strain>
    </source>
</reference>
<evidence type="ECO:0000256" key="3">
    <source>
        <dbReference type="ARBA" id="ARBA00022475"/>
    </source>
</evidence>
<evidence type="ECO:0000256" key="6">
    <source>
        <dbReference type="ARBA" id="ARBA00023136"/>
    </source>
</evidence>
<feature type="transmembrane region" description="Helical" evidence="7">
    <location>
        <begin position="78"/>
        <end position="95"/>
    </location>
</feature>
<feature type="transmembrane region" description="Helical" evidence="7">
    <location>
        <begin position="6"/>
        <end position="34"/>
    </location>
</feature>
<dbReference type="RefSeq" id="WP_036790441.1">
    <property type="nucleotide sequence ID" value="NZ_JQZV01000009.1"/>
</dbReference>
<comment type="subcellular location">
    <subcellularLocation>
        <location evidence="1 7">Cell membrane</location>
        <topology evidence="1 7">Multi-pass membrane protein</topology>
    </subcellularLocation>
</comment>
<feature type="transmembrane region" description="Helical" evidence="7">
    <location>
        <begin position="192"/>
        <end position="213"/>
    </location>
</feature>
<gene>
    <name evidence="8" type="ORF">HQ43_05020</name>
</gene>
<evidence type="ECO:0000313" key="9">
    <source>
        <dbReference type="Proteomes" id="UP000030101"/>
    </source>
</evidence>
<keyword evidence="6 7" id="KW-0472">Membrane</keyword>
<name>A0ABR4XL52_9PORP</name>
<organism evidence="8 9">
    <name type="scientific">Porphyromonas canoris</name>
    <dbReference type="NCBI Taxonomy" id="36875"/>
    <lineage>
        <taxon>Bacteria</taxon>
        <taxon>Pseudomonadati</taxon>
        <taxon>Bacteroidota</taxon>
        <taxon>Bacteroidia</taxon>
        <taxon>Bacteroidales</taxon>
        <taxon>Porphyromonadaceae</taxon>
        <taxon>Porphyromonas</taxon>
    </lineage>
</organism>
<keyword evidence="9" id="KW-1185">Reference proteome</keyword>
<dbReference type="Pfam" id="PF01914">
    <property type="entry name" value="MarC"/>
    <property type="match status" value="1"/>
</dbReference>
<evidence type="ECO:0000256" key="4">
    <source>
        <dbReference type="ARBA" id="ARBA00022692"/>
    </source>
</evidence>
<evidence type="ECO:0000313" key="8">
    <source>
        <dbReference type="EMBL" id="KGN92600.1"/>
    </source>
</evidence>
<dbReference type="EMBL" id="JQZV01000009">
    <property type="protein sequence ID" value="KGN92600.1"/>
    <property type="molecule type" value="Genomic_DNA"/>
</dbReference>
<comment type="caution">
    <text evidence="7">Lacks conserved residue(s) required for the propagation of feature annotation.</text>
</comment>
<evidence type="ECO:0000256" key="7">
    <source>
        <dbReference type="RuleBase" id="RU362048"/>
    </source>
</evidence>
<protein>
    <recommendedName>
        <fullName evidence="7">UPF0056 membrane protein</fullName>
    </recommendedName>
</protein>
<dbReference type="Proteomes" id="UP000030101">
    <property type="component" value="Unassembled WGS sequence"/>
</dbReference>
<evidence type="ECO:0000256" key="1">
    <source>
        <dbReference type="ARBA" id="ARBA00004651"/>
    </source>
</evidence>
<evidence type="ECO:0000256" key="5">
    <source>
        <dbReference type="ARBA" id="ARBA00022989"/>
    </source>
</evidence>
<keyword evidence="4 7" id="KW-0812">Transmembrane</keyword>
<proteinExistence type="inferred from homology"/>
<keyword evidence="3" id="KW-1003">Cell membrane</keyword>
<accession>A0ABR4XL52</accession>
<dbReference type="PANTHER" id="PTHR33508:SF1">
    <property type="entry name" value="UPF0056 MEMBRANE PROTEIN YHCE"/>
    <property type="match status" value="1"/>
</dbReference>
<keyword evidence="5 7" id="KW-1133">Transmembrane helix</keyword>
<dbReference type="PANTHER" id="PTHR33508">
    <property type="entry name" value="UPF0056 MEMBRANE PROTEIN YHCE"/>
    <property type="match status" value="1"/>
</dbReference>
<dbReference type="NCBIfam" id="TIGR00427">
    <property type="entry name" value="NAAT family transporter"/>
    <property type="match status" value="1"/>
</dbReference>